<evidence type="ECO:0000256" key="1">
    <source>
        <dbReference type="ARBA" id="ARBA00007613"/>
    </source>
</evidence>
<dbReference type="Gene3D" id="1.20.1600.10">
    <property type="entry name" value="Outer membrane efflux proteins (OEP)"/>
    <property type="match status" value="1"/>
</dbReference>
<feature type="chain" id="PRO_5044961235" evidence="2">
    <location>
        <begin position="20"/>
        <end position="442"/>
    </location>
</feature>
<comment type="similarity">
    <text evidence="1 2">Belongs to the outer membrane factor (OMF) (TC 1.B.17) family.</text>
</comment>
<dbReference type="NCBIfam" id="TIGR01845">
    <property type="entry name" value="outer_NodT"/>
    <property type="match status" value="1"/>
</dbReference>
<dbReference type="RefSeq" id="WP_161720845.1">
    <property type="nucleotide sequence ID" value="NZ_JAAAPO010000009.1"/>
</dbReference>
<accession>A0ABW9XHU3</accession>
<evidence type="ECO:0000256" key="3">
    <source>
        <dbReference type="SAM" id="Coils"/>
    </source>
</evidence>
<keyword evidence="2" id="KW-0564">Palmitate</keyword>
<evidence type="ECO:0000256" key="2">
    <source>
        <dbReference type="RuleBase" id="RU362097"/>
    </source>
</evidence>
<keyword evidence="2" id="KW-1134">Transmembrane beta strand</keyword>
<keyword evidence="2" id="KW-0732">Signal</keyword>
<dbReference type="PROSITE" id="PS51257">
    <property type="entry name" value="PROKAR_LIPOPROTEIN"/>
    <property type="match status" value="1"/>
</dbReference>
<dbReference type="PANTHER" id="PTHR30203">
    <property type="entry name" value="OUTER MEMBRANE CATION EFFLUX PROTEIN"/>
    <property type="match status" value="1"/>
</dbReference>
<gene>
    <name evidence="4" type="ORF">GTZ99_16360</name>
</gene>
<keyword evidence="2" id="KW-0472">Membrane</keyword>
<evidence type="ECO:0000313" key="5">
    <source>
        <dbReference type="Proteomes" id="UP000753724"/>
    </source>
</evidence>
<feature type="signal peptide" evidence="2">
    <location>
        <begin position="1"/>
        <end position="19"/>
    </location>
</feature>
<proteinExistence type="inferred from homology"/>
<dbReference type="PANTHER" id="PTHR30203:SF32">
    <property type="entry name" value="CATION EFFLUX SYSTEM PROTEIN CUSC"/>
    <property type="match status" value="1"/>
</dbReference>
<keyword evidence="2" id="KW-0812">Transmembrane</keyword>
<sequence>MRKGMIALMALMLAGCAGGQGVMPAAPVPDHFAQTGPRVVPEWRAMFGDARLQALITLALQENRDLRIAALNAQAARASLTVARGAQMPTLEAQGSLVATRTAADHLTGQIALTSFELDLFGRLRAQTRAAQDRYLASEAGQRAARLTVIGAVAESYVAQALAQEQWQLTQSTLADWQVSLDLTRRLHDAGQASGSDVAQAEGLVRQAEADLAQRQREREQAAHALALAVGAQPPADLPAPVGLMAAMLPASLGAGVPSDLLLARPDIVQAEYALRAAQADVAAARAAFFPRLSLTAALGTLSPGLSGLFGGANRTWSYTPAVSVPLFPPSSLRGNLAQAKAARGIAVAQYEKAIQTAFAEVADGISAQTTYGPQITAQMAAAAAADRRASLSRLRYSAGVDSRLELLDAQRSAYAAHQTLLSTRAAALVGMVRLYRALGGM</sequence>
<organism evidence="4 5">
    <name type="scientific">Novosphingobium ovatum</name>
    <dbReference type="NCBI Taxonomy" id="1908523"/>
    <lineage>
        <taxon>Bacteria</taxon>
        <taxon>Pseudomonadati</taxon>
        <taxon>Pseudomonadota</taxon>
        <taxon>Alphaproteobacteria</taxon>
        <taxon>Sphingomonadales</taxon>
        <taxon>Sphingomonadaceae</taxon>
        <taxon>Novosphingobium</taxon>
    </lineage>
</organism>
<evidence type="ECO:0000313" key="4">
    <source>
        <dbReference type="EMBL" id="NBC38124.1"/>
    </source>
</evidence>
<dbReference type="Proteomes" id="UP000753724">
    <property type="component" value="Unassembled WGS sequence"/>
</dbReference>
<dbReference type="Pfam" id="PF02321">
    <property type="entry name" value="OEP"/>
    <property type="match status" value="2"/>
</dbReference>
<keyword evidence="3" id="KW-0175">Coiled coil</keyword>
<feature type="coiled-coil region" evidence="3">
    <location>
        <begin position="198"/>
        <end position="225"/>
    </location>
</feature>
<comment type="caution">
    <text evidence="4">The sequence shown here is derived from an EMBL/GenBank/DDBJ whole genome shotgun (WGS) entry which is preliminary data.</text>
</comment>
<dbReference type="InterPro" id="IPR003423">
    <property type="entry name" value="OMP_efflux"/>
</dbReference>
<reference evidence="5" key="1">
    <citation type="submission" date="2020-01" db="EMBL/GenBank/DDBJ databases">
        <title>Sphingomonas sp. strain CSW-10.</title>
        <authorList>
            <person name="Chen W.-M."/>
        </authorList>
    </citation>
    <scope>NUCLEOTIDE SEQUENCE [LARGE SCALE GENOMIC DNA]</scope>
    <source>
        <strain evidence="5">FSY-8</strain>
    </source>
</reference>
<dbReference type="SUPFAM" id="SSF56954">
    <property type="entry name" value="Outer membrane efflux proteins (OEP)"/>
    <property type="match status" value="1"/>
</dbReference>
<dbReference type="EMBL" id="JAAAPO010000009">
    <property type="protein sequence ID" value="NBC38124.1"/>
    <property type="molecule type" value="Genomic_DNA"/>
</dbReference>
<name>A0ABW9XHU3_9SPHN</name>
<dbReference type="InterPro" id="IPR010131">
    <property type="entry name" value="MdtP/NodT-like"/>
</dbReference>
<keyword evidence="2" id="KW-0449">Lipoprotein</keyword>
<protein>
    <submittedName>
        <fullName evidence="4">Efflux transporter outer membrane subunit</fullName>
    </submittedName>
</protein>
<keyword evidence="5" id="KW-1185">Reference proteome</keyword>
<comment type="subcellular location">
    <subcellularLocation>
        <location evidence="2">Cell membrane</location>
        <topology evidence="2">Lipid-anchor</topology>
    </subcellularLocation>
</comment>
<dbReference type="Gene3D" id="2.20.200.10">
    <property type="entry name" value="Outer membrane efflux proteins (OEP)"/>
    <property type="match status" value="1"/>
</dbReference>